<evidence type="ECO:0000313" key="3">
    <source>
        <dbReference type="EMBL" id="MST68320.1"/>
    </source>
</evidence>
<dbReference type="NCBIfam" id="TIGR00252">
    <property type="entry name" value="YraN family protein"/>
    <property type="match status" value="1"/>
</dbReference>
<dbReference type="PANTHER" id="PTHR34039">
    <property type="entry name" value="UPF0102 PROTEIN YRAN"/>
    <property type="match status" value="1"/>
</dbReference>
<accession>A0A6A8M6K1</accession>
<sequence length="130" mass="15039">MYWRGRKDVIYLGYERYRRWLMSGKETGRAGELLAAAILSDRGYSILDMNFRTRSGEIDVVAQKDGRVHFVEVKTRLNDNWGWPEESVGRSKISKIKKTAAVFMADHKGDAREYSFDVMAIQAEHIRGCF</sequence>
<dbReference type="Gene3D" id="3.40.1350.10">
    <property type="match status" value="1"/>
</dbReference>
<organism evidence="3">
    <name type="scientific">Baileyella intestinalis</name>
    <dbReference type="NCBI Taxonomy" id="2606709"/>
    <lineage>
        <taxon>Bacteria</taxon>
        <taxon>Bacillati</taxon>
        <taxon>Bacillota</taxon>
        <taxon>Clostridia</taxon>
        <taxon>Peptostreptococcales</taxon>
        <taxon>Anaerovoracaceae</taxon>
        <taxon>Baileyella</taxon>
    </lineage>
</organism>
<evidence type="ECO:0000256" key="1">
    <source>
        <dbReference type="ARBA" id="ARBA00006738"/>
    </source>
</evidence>
<reference evidence="3" key="1">
    <citation type="submission" date="2019-09" db="EMBL/GenBank/DDBJ databases">
        <title>In-depth cultivation of the pig gut microbiome towards novel bacterial diversity and tailored functional studies.</title>
        <authorList>
            <person name="Wylensek D."/>
            <person name="Hitch T.C.A."/>
            <person name="Clavel T."/>
        </authorList>
    </citation>
    <scope>NUCLEOTIDE SEQUENCE</scope>
    <source>
        <strain evidence="3">RF-744-FAT-WT-3</strain>
    </source>
</reference>
<dbReference type="InterPro" id="IPR011335">
    <property type="entry name" value="Restrct_endonuc-II-like"/>
</dbReference>
<dbReference type="GO" id="GO:0003676">
    <property type="term" value="F:nucleic acid binding"/>
    <property type="evidence" value="ECO:0007669"/>
    <property type="project" value="InterPro"/>
</dbReference>
<comment type="similarity">
    <text evidence="1 2">Belongs to the UPF0102 family.</text>
</comment>
<comment type="caution">
    <text evidence="3">The sequence shown here is derived from an EMBL/GenBank/DDBJ whole genome shotgun (WGS) entry which is preliminary data.</text>
</comment>
<dbReference type="AlphaFoldDB" id="A0A6A8M6K1"/>
<dbReference type="InterPro" id="IPR011856">
    <property type="entry name" value="tRNA_endonuc-like_dom_sf"/>
</dbReference>
<protein>
    <recommendedName>
        <fullName evidence="2">UPF0102 protein FYJ66_01675</fullName>
    </recommendedName>
</protein>
<proteinExistence type="inferred from homology"/>
<dbReference type="CDD" id="cd20736">
    <property type="entry name" value="PoNe_Nuclease"/>
    <property type="match status" value="1"/>
</dbReference>
<dbReference type="InterPro" id="IPR003509">
    <property type="entry name" value="UPF0102_YraN-like"/>
</dbReference>
<dbReference type="SUPFAM" id="SSF52980">
    <property type="entry name" value="Restriction endonuclease-like"/>
    <property type="match status" value="1"/>
</dbReference>
<dbReference type="PANTHER" id="PTHR34039:SF1">
    <property type="entry name" value="UPF0102 PROTEIN YRAN"/>
    <property type="match status" value="1"/>
</dbReference>
<evidence type="ECO:0000256" key="2">
    <source>
        <dbReference type="HAMAP-Rule" id="MF_00048"/>
    </source>
</evidence>
<dbReference type="EMBL" id="VUNB01000001">
    <property type="protein sequence ID" value="MST68320.1"/>
    <property type="molecule type" value="Genomic_DNA"/>
</dbReference>
<name>A0A6A8M6K1_9FIRM</name>
<dbReference type="Pfam" id="PF02021">
    <property type="entry name" value="UPF0102"/>
    <property type="match status" value="1"/>
</dbReference>
<gene>
    <name evidence="3" type="ORF">FYJ66_01675</name>
</gene>
<dbReference type="HAMAP" id="MF_00048">
    <property type="entry name" value="UPF0102"/>
    <property type="match status" value="1"/>
</dbReference>